<evidence type="ECO:0000313" key="15">
    <source>
        <dbReference type="EMBL" id="KIA93433.1"/>
    </source>
</evidence>
<keyword evidence="5 12" id="KW-0028">Amino-acid biosynthesis</keyword>
<reference evidence="15 16" key="1">
    <citation type="submission" date="2014-10" db="EMBL/GenBank/DDBJ databases">
        <title>Pedobacter Kyungheensis.</title>
        <authorList>
            <person name="Anderson B.M."/>
            <person name="Newman J.D."/>
        </authorList>
    </citation>
    <scope>NUCLEOTIDE SEQUENCE [LARGE SCALE GENOMIC DNA]</scope>
    <source>
        <strain evidence="15 16">KACC 16221</strain>
    </source>
</reference>
<dbReference type="EC" id="2.6.1.52" evidence="12"/>
<evidence type="ECO:0000256" key="9">
    <source>
        <dbReference type="ARBA" id="ARBA00023299"/>
    </source>
</evidence>
<dbReference type="NCBIfam" id="NF003764">
    <property type="entry name" value="PRK05355.1"/>
    <property type="match status" value="1"/>
</dbReference>
<protein>
    <recommendedName>
        <fullName evidence="12">Phosphoserine aminotransferase</fullName>
        <ecNumber evidence="12">2.6.1.52</ecNumber>
    </recommendedName>
    <alternativeName>
        <fullName evidence="12">Phosphohydroxythreonine aminotransferase</fullName>
        <shortName evidence="12">PSAT</shortName>
    </alternativeName>
</protein>
<comment type="caution">
    <text evidence="15">The sequence shown here is derived from an EMBL/GenBank/DDBJ whole genome shotgun (WGS) entry which is preliminary data.</text>
</comment>
<evidence type="ECO:0000256" key="5">
    <source>
        <dbReference type="ARBA" id="ARBA00022605"/>
    </source>
</evidence>
<evidence type="ECO:0000313" key="16">
    <source>
        <dbReference type="Proteomes" id="UP000031246"/>
    </source>
</evidence>
<evidence type="ECO:0000256" key="2">
    <source>
        <dbReference type="ARBA" id="ARBA00005099"/>
    </source>
</evidence>
<comment type="function">
    <text evidence="12">Catalyzes the reversible conversion of 3-phosphohydroxypyruvate to phosphoserine and of 3-hydroxy-2-oxo-4-phosphonooxybutanoate to phosphohydroxythreonine.</text>
</comment>
<dbReference type="GO" id="GO:0005737">
    <property type="term" value="C:cytoplasm"/>
    <property type="evidence" value="ECO:0007669"/>
    <property type="project" value="UniProtKB-SubCell"/>
</dbReference>
<evidence type="ECO:0000256" key="12">
    <source>
        <dbReference type="HAMAP-Rule" id="MF_00160"/>
    </source>
</evidence>
<dbReference type="InterPro" id="IPR000192">
    <property type="entry name" value="Aminotrans_V_dom"/>
</dbReference>
<dbReference type="GO" id="GO:0006564">
    <property type="term" value="P:L-serine biosynthetic process"/>
    <property type="evidence" value="ECO:0007669"/>
    <property type="project" value="UniProtKB-UniRule"/>
</dbReference>
<dbReference type="PANTHER" id="PTHR43247">
    <property type="entry name" value="PHOSPHOSERINE AMINOTRANSFERASE"/>
    <property type="match status" value="1"/>
</dbReference>
<dbReference type="InterPro" id="IPR015424">
    <property type="entry name" value="PyrdxlP-dep_Trfase"/>
</dbReference>
<accession>A0A0C1FP02</accession>
<evidence type="ECO:0000256" key="7">
    <source>
        <dbReference type="ARBA" id="ARBA00022898"/>
    </source>
</evidence>
<feature type="binding site" evidence="12">
    <location>
        <position position="150"/>
    </location>
    <ligand>
        <name>pyridoxal 5'-phosphate</name>
        <dbReference type="ChEBI" id="CHEBI:597326"/>
    </ligand>
</feature>
<dbReference type="InterPro" id="IPR022278">
    <property type="entry name" value="Pser_aminoTfrase"/>
</dbReference>
<dbReference type="GO" id="GO:0008615">
    <property type="term" value="P:pyridoxine biosynthetic process"/>
    <property type="evidence" value="ECO:0007669"/>
    <property type="project" value="UniProtKB-UniRule"/>
</dbReference>
<dbReference type="Gene3D" id="3.90.1150.10">
    <property type="entry name" value="Aspartate Aminotransferase, domain 1"/>
    <property type="match status" value="1"/>
</dbReference>
<gene>
    <name evidence="12" type="primary">serC</name>
    <name evidence="15" type="ORF">OC25_13470</name>
</gene>
<dbReference type="EMBL" id="JSYN01000015">
    <property type="protein sequence ID" value="KIA93433.1"/>
    <property type="molecule type" value="Genomic_DNA"/>
</dbReference>
<evidence type="ECO:0000259" key="14">
    <source>
        <dbReference type="Pfam" id="PF00266"/>
    </source>
</evidence>
<proteinExistence type="inferred from homology"/>
<evidence type="ECO:0000256" key="13">
    <source>
        <dbReference type="RuleBase" id="RU004505"/>
    </source>
</evidence>
<dbReference type="PROSITE" id="PS00595">
    <property type="entry name" value="AA_TRANSFER_CLASS_5"/>
    <property type="match status" value="1"/>
</dbReference>
<dbReference type="Pfam" id="PF00266">
    <property type="entry name" value="Aminotran_5"/>
    <property type="match status" value="1"/>
</dbReference>
<evidence type="ECO:0000256" key="8">
    <source>
        <dbReference type="ARBA" id="ARBA00023096"/>
    </source>
</evidence>
<dbReference type="InterPro" id="IPR020578">
    <property type="entry name" value="Aminotrans_V_PyrdxlP_BS"/>
</dbReference>
<comment type="similarity">
    <text evidence="3 12">Belongs to the class-V pyridoxal-phosphate-dependent aminotransferase family. SerC subfamily.</text>
</comment>
<evidence type="ECO:0000256" key="10">
    <source>
        <dbReference type="ARBA" id="ARBA00047630"/>
    </source>
</evidence>
<feature type="modified residue" description="N6-(pyridoxal phosphate)lysine" evidence="12">
    <location>
        <position position="193"/>
    </location>
</feature>
<feature type="domain" description="Aminotransferase class V" evidence="14">
    <location>
        <begin position="6"/>
        <end position="337"/>
    </location>
</feature>
<evidence type="ECO:0000256" key="11">
    <source>
        <dbReference type="ARBA" id="ARBA00049007"/>
    </source>
</evidence>
<comment type="subcellular location">
    <subcellularLocation>
        <location evidence="12">Cytoplasm</location>
    </subcellularLocation>
</comment>
<sequence length="365" mass="40354">MLKKHNFGAGPCILPSAVMEQAAQAVINWNGMGLSILEVSHRSPEFEEVVLKTQLLVRELLSVSDNYSVLFLQGGASTQFAMVAMNFLSEGKKAAYLDTGYFALKAIKEAKLFGEVDVVATSKDKDYAYIPDNFKVDAGSAYLHLTSNNTIEGTEIFDFSATGVPLVCDMSSDIFSRKIEVKDFDLIYAGAQKNMGPAGMTLVIAKNEFLEKGKKEIPSMMDYRIFRDNMSMYNTPPVFSIYVAMLNLLWLKDQGGVSGIERSNIEKAKLLYAEIDRNPLFYGTAEVAHRSRMNVTFQAIDKGVEQAFLKFAAEKGIVGIKGYRTVGGFRASLYNALPLSSVAVLVEAMVSFEKIYTDKTVLELE</sequence>
<feature type="binding site" evidence="12">
    <location>
        <position position="102"/>
    </location>
    <ligand>
        <name>pyridoxal 5'-phosphate</name>
        <dbReference type="ChEBI" id="CHEBI:597326"/>
    </ligand>
</feature>
<dbReference type="RefSeq" id="WP_039476854.1">
    <property type="nucleotide sequence ID" value="NZ_JSYN01000015.1"/>
</dbReference>
<dbReference type="FunFam" id="3.90.1150.10:FF:000006">
    <property type="entry name" value="Phosphoserine aminotransferase"/>
    <property type="match status" value="1"/>
</dbReference>
<dbReference type="SUPFAM" id="SSF53383">
    <property type="entry name" value="PLP-dependent transferases"/>
    <property type="match status" value="1"/>
</dbReference>
<dbReference type="InterPro" id="IPR015422">
    <property type="entry name" value="PyrdxlP-dep_Trfase_small"/>
</dbReference>
<dbReference type="HAMAP" id="MF_00160">
    <property type="entry name" value="SerC_aminotrans_5"/>
    <property type="match status" value="1"/>
</dbReference>
<comment type="pathway">
    <text evidence="2 12 13">Amino-acid biosynthesis; L-serine biosynthesis; L-serine from 3-phospho-D-glycerate: step 2/3.</text>
</comment>
<comment type="caution">
    <text evidence="12">Lacks conserved residue(s) required for the propagation of feature annotation.</text>
</comment>
<dbReference type="GO" id="GO:0030170">
    <property type="term" value="F:pyridoxal phosphate binding"/>
    <property type="evidence" value="ECO:0007669"/>
    <property type="project" value="UniProtKB-UniRule"/>
</dbReference>
<dbReference type="AlphaFoldDB" id="A0A0C1FP02"/>
<feature type="binding site" evidence="12">
    <location>
        <position position="42"/>
    </location>
    <ligand>
        <name>L-glutamate</name>
        <dbReference type="ChEBI" id="CHEBI:29985"/>
    </ligand>
</feature>
<evidence type="ECO:0000256" key="4">
    <source>
        <dbReference type="ARBA" id="ARBA00022576"/>
    </source>
</evidence>
<comment type="cofactor">
    <cofactor evidence="12">
        <name>pyridoxal 5'-phosphate</name>
        <dbReference type="ChEBI" id="CHEBI:597326"/>
    </cofactor>
    <text evidence="12">Binds 1 pyridoxal phosphate per subunit.</text>
</comment>
<evidence type="ECO:0000256" key="6">
    <source>
        <dbReference type="ARBA" id="ARBA00022679"/>
    </source>
</evidence>
<evidence type="ECO:0000256" key="3">
    <source>
        <dbReference type="ARBA" id="ARBA00006904"/>
    </source>
</evidence>
<keyword evidence="16" id="KW-1185">Reference proteome</keyword>
<dbReference type="NCBIfam" id="TIGR01364">
    <property type="entry name" value="serC_1"/>
    <property type="match status" value="1"/>
</dbReference>
<dbReference type="OrthoDB" id="9809412at2"/>
<comment type="pathway">
    <text evidence="1 12">Cofactor biosynthesis; pyridoxine 5'-phosphate biosynthesis; pyridoxine 5'-phosphate from D-erythrose 4-phosphate: step 3/5.</text>
</comment>
<feature type="binding site" evidence="12">
    <location>
        <begin position="76"/>
        <end position="77"/>
    </location>
    <ligand>
        <name>pyridoxal 5'-phosphate</name>
        <dbReference type="ChEBI" id="CHEBI:597326"/>
    </ligand>
</feature>
<comment type="subunit">
    <text evidence="12">Homodimer.</text>
</comment>
<keyword evidence="7 12" id="KW-0663">Pyridoxal phosphate</keyword>
<evidence type="ECO:0000256" key="1">
    <source>
        <dbReference type="ARBA" id="ARBA00004915"/>
    </source>
</evidence>
<keyword evidence="8 12" id="KW-0664">Pyridoxine biosynthesis</keyword>
<organism evidence="15 16">
    <name type="scientific">Pedobacter kyungheensis</name>
    <dbReference type="NCBI Taxonomy" id="1069985"/>
    <lineage>
        <taxon>Bacteria</taxon>
        <taxon>Pseudomonadati</taxon>
        <taxon>Bacteroidota</taxon>
        <taxon>Sphingobacteriia</taxon>
        <taxon>Sphingobacteriales</taxon>
        <taxon>Sphingobacteriaceae</taxon>
        <taxon>Pedobacter</taxon>
    </lineage>
</organism>
<comment type="catalytic activity">
    <reaction evidence="10 12">
        <text>4-(phosphooxy)-L-threonine + 2-oxoglutarate = (R)-3-hydroxy-2-oxo-4-phosphooxybutanoate + L-glutamate</text>
        <dbReference type="Rhea" id="RHEA:16573"/>
        <dbReference type="ChEBI" id="CHEBI:16810"/>
        <dbReference type="ChEBI" id="CHEBI:29985"/>
        <dbReference type="ChEBI" id="CHEBI:58452"/>
        <dbReference type="ChEBI" id="CHEBI:58538"/>
        <dbReference type="EC" id="2.6.1.52"/>
    </reaction>
</comment>
<feature type="binding site" evidence="12">
    <location>
        <position position="192"/>
    </location>
    <ligand>
        <name>pyridoxal 5'-phosphate</name>
        <dbReference type="ChEBI" id="CHEBI:597326"/>
    </ligand>
</feature>
<dbReference type="UniPathway" id="UPA00135">
    <property type="reaction ID" value="UER00197"/>
</dbReference>
<feature type="binding site" evidence="12">
    <location>
        <begin position="234"/>
        <end position="235"/>
    </location>
    <ligand>
        <name>pyridoxal 5'-phosphate</name>
        <dbReference type="ChEBI" id="CHEBI:597326"/>
    </ligand>
</feature>
<keyword evidence="6 12" id="KW-0808">Transferase</keyword>
<dbReference type="Gene3D" id="3.40.640.10">
    <property type="entry name" value="Type I PLP-dependent aspartate aminotransferase-like (Major domain)"/>
    <property type="match status" value="1"/>
</dbReference>
<dbReference type="InterPro" id="IPR015421">
    <property type="entry name" value="PyrdxlP-dep_Trfase_major"/>
</dbReference>
<dbReference type="PIRSF" id="PIRSF000525">
    <property type="entry name" value="SerC"/>
    <property type="match status" value="1"/>
</dbReference>
<keyword evidence="12" id="KW-0963">Cytoplasm</keyword>
<keyword evidence="4 12" id="KW-0032">Aminotransferase</keyword>
<name>A0A0C1FP02_9SPHI</name>
<dbReference type="PANTHER" id="PTHR43247:SF1">
    <property type="entry name" value="PHOSPHOSERINE AMINOTRANSFERASE"/>
    <property type="match status" value="1"/>
</dbReference>
<dbReference type="Proteomes" id="UP000031246">
    <property type="component" value="Unassembled WGS sequence"/>
</dbReference>
<feature type="binding site" evidence="12">
    <location>
        <position position="169"/>
    </location>
    <ligand>
        <name>pyridoxal 5'-phosphate</name>
        <dbReference type="ChEBI" id="CHEBI:597326"/>
    </ligand>
</feature>
<comment type="catalytic activity">
    <reaction evidence="11 12 13">
        <text>O-phospho-L-serine + 2-oxoglutarate = 3-phosphooxypyruvate + L-glutamate</text>
        <dbReference type="Rhea" id="RHEA:14329"/>
        <dbReference type="ChEBI" id="CHEBI:16810"/>
        <dbReference type="ChEBI" id="CHEBI:18110"/>
        <dbReference type="ChEBI" id="CHEBI:29985"/>
        <dbReference type="ChEBI" id="CHEBI:57524"/>
        <dbReference type="EC" id="2.6.1.52"/>
    </reaction>
</comment>
<dbReference type="GO" id="GO:0004648">
    <property type="term" value="F:O-phospho-L-serine:2-oxoglutarate aminotransferase activity"/>
    <property type="evidence" value="ECO:0007669"/>
    <property type="project" value="UniProtKB-UniRule"/>
</dbReference>
<dbReference type="UniPathway" id="UPA00244">
    <property type="reaction ID" value="UER00311"/>
</dbReference>
<keyword evidence="9 12" id="KW-0718">Serine biosynthesis</keyword>
<dbReference type="FunFam" id="3.40.640.10:FF:000010">
    <property type="entry name" value="Phosphoserine aminotransferase"/>
    <property type="match status" value="1"/>
</dbReference>